<evidence type="ECO:0000259" key="3">
    <source>
        <dbReference type="Pfam" id="PF12937"/>
    </source>
</evidence>
<feature type="signal peptide" evidence="2">
    <location>
        <begin position="1"/>
        <end position="19"/>
    </location>
</feature>
<keyword evidence="5" id="KW-1185">Reference proteome</keyword>
<evidence type="ECO:0000313" key="5">
    <source>
        <dbReference type="Proteomes" id="UP001362999"/>
    </source>
</evidence>
<reference evidence="4 5" key="1">
    <citation type="journal article" date="2024" name="J Genomics">
        <title>Draft genome sequencing and assembly of Favolaschia claudopus CIRM-BRFM 2984 isolated from oak limbs.</title>
        <authorList>
            <person name="Navarro D."/>
            <person name="Drula E."/>
            <person name="Chaduli D."/>
            <person name="Cazenave R."/>
            <person name="Ahrendt S."/>
            <person name="Wang J."/>
            <person name="Lipzen A."/>
            <person name="Daum C."/>
            <person name="Barry K."/>
            <person name="Grigoriev I.V."/>
            <person name="Favel A."/>
            <person name="Rosso M.N."/>
            <person name="Martin F."/>
        </authorList>
    </citation>
    <scope>NUCLEOTIDE SEQUENCE [LARGE SCALE GENOMIC DNA]</scope>
    <source>
        <strain evidence="4 5">CIRM-BRFM 2984</strain>
    </source>
</reference>
<organism evidence="4 5">
    <name type="scientific">Favolaschia claudopus</name>
    <dbReference type="NCBI Taxonomy" id="2862362"/>
    <lineage>
        <taxon>Eukaryota</taxon>
        <taxon>Fungi</taxon>
        <taxon>Dikarya</taxon>
        <taxon>Basidiomycota</taxon>
        <taxon>Agaricomycotina</taxon>
        <taxon>Agaricomycetes</taxon>
        <taxon>Agaricomycetidae</taxon>
        <taxon>Agaricales</taxon>
        <taxon>Marasmiineae</taxon>
        <taxon>Mycenaceae</taxon>
        <taxon>Favolaschia</taxon>
    </lineage>
</organism>
<gene>
    <name evidence="4" type="ORF">R3P38DRAFT_617536</name>
</gene>
<dbReference type="Gene3D" id="1.20.1280.50">
    <property type="match status" value="1"/>
</dbReference>
<feature type="chain" id="PRO_5043956686" evidence="2">
    <location>
        <begin position="20"/>
        <end position="533"/>
    </location>
</feature>
<dbReference type="Pfam" id="PF12937">
    <property type="entry name" value="F-box-like"/>
    <property type="match status" value="1"/>
</dbReference>
<proteinExistence type="predicted"/>
<name>A0AAW0CCW4_9AGAR</name>
<dbReference type="InterPro" id="IPR001810">
    <property type="entry name" value="F-box_dom"/>
</dbReference>
<dbReference type="AlphaFoldDB" id="A0AAW0CCW4"/>
<accession>A0AAW0CCW4</accession>
<feature type="domain" description="F-box" evidence="3">
    <location>
        <begin position="43"/>
        <end position="103"/>
    </location>
</feature>
<sequence length="533" mass="58916">MSFTATIALALLDWHCSTSRTPTPMKSRIQPHGYLTLRGGSKIDRLPNEILSTIFLLAIEQPQHCHDDLDPSLTTSPTTLSHICRRWRQVSLGTGSLWTHIVLTYPTSNEQLTRALTWLSRSKSYPLDILLDFRDPYWDWEEETHGFSWRDMEAVLSLLLPTAPRWRTLQLLTDTWAPICAFLLHTRKIGPCLAKLEKLHLARCNEYFARKGQVFKPAALGRHLPLFGGAEAAVPRLREVALTGVHVEWSAGHWQPLSGLTKLELRYQAADVMPSVAQFCQILLQSPNLEVLAVVGGGPQFLAGNEGSVGSLDGSDAREGSIRLARLTTFTFGFVDAHSAVQLLELFDLPALRELSLEDVSASLRYQPPEDASVLLDWLADSSHVKAASPPPIEDTNNDNDNDSSFDSSTFSFSPTSSSSSPFLPLGQLHTLALHSIHTSRPSLTRLYVACAALSSLRLSHVCDEALALLEDPPESPTTPSQSVLLPVLGTLFVRGANKELFRRVVASPARETTLKDTRFDESPINGYRDAES</sequence>
<comment type="caution">
    <text evidence="4">The sequence shown here is derived from an EMBL/GenBank/DDBJ whole genome shotgun (WGS) entry which is preliminary data.</text>
</comment>
<keyword evidence="2" id="KW-0732">Signal</keyword>
<dbReference type="EMBL" id="JAWWNJ010000019">
    <property type="protein sequence ID" value="KAK7036177.1"/>
    <property type="molecule type" value="Genomic_DNA"/>
</dbReference>
<dbReference type="Proteomes" id="UP001362999">
    <property type="component" value="Unassembled WGS sequence"/>
</dbReference>
<evidence type="ECO:0000313" key="4">
    <source>
        <dbReference type="EMBL" id="KAK7036177.1"/>
    </source>
</evidence>
<evidence type="ECO:0000256" key="2">
    <source>
        <dbReference type="SAM" id="SignalP"/>
    </source>
</evidence>
<evidence type="ECO:0000256" key="1">
    <source>
        <dbReference type="SAM" id="MobiDB-lite"/>
    </source>
</evidence>
<protein>
    <submittedName>
        <fullName evidence="4">F-box domain-containing protein</fullName>
    </submittedName>
</protein>
<feature type="region of interest" description="Disordered" evidence="1">
    <location>
        <begin position="386"/>
        <end position="413"/>
    </location>
</feature>